<keyword evidence="5 6" id="KW-0687">Ribonucleoprotein</keyword>
<reference evidence="9 10" key="1">
    <citation type="submission" date="2020-02" db="EMBL/GenBank/DDBJ databases">
        <title>Balneolaceae bacterium YR4-1, complete genome.</title>
        <authorList>
            <person name="Li Y."/>
            <person name="Wu S."/>
        </authorList>
    </citation>
    <scope>NUCLEOTIDE SEQUENCE [LARGE SCALE GENOMIC DNA]</scope>
    <source>
        <strain evidence="9 10">YR4-1</strain>
    </source>
</reference>
<evidence type="ECO:0000313" key="9">
    <source>
        <dbReference type="EMBL" id="NGP75897.1"/>
    </source>
</evidence>
<dbReference type="GO" id="GO:0006412">
    <property type="term" value="P:translation"/>
    <property type="evidence" value="ECO:0007669"/>
    <property type="project" value="UniProtKB-UniRule"/>
</dbReference>
<dbReference type="HAMAP" id="MF_01363">
    <property type="entry name" value="Ribosomal_bL21"/>
    <property type="match status" value="1"/>
</dbReference>
<dbReference type="RefSeq" id="WP_165139763.1">
    <property type="nucleotide sequence ID" value="NZ_JAALLT010000002.1"/>
</dbReference>
<feature type="compositionally biased region" description="Low complexity" evidence="8">
    <location>
        <begin position="99"/>
        <end position="108"/>
    </location>
</feature>
<evidence type="ECO:0000256" key="3">
    <source>
        <dbReference type="ARBA" id="ARBA00022884"/>
    </source>
</evidence>
<comment type="caution">
    <text evidence="9">The sequence shown here is derived from an EMBL/GenBank/DDBJ whole genome shotgun (WGS) entry which is preliminary data.</text>
</comment>
<comment type="similarity">
    <text evidence="1 6 7">Belongs to the bacterial ribosomal protein bL21 family.</text>
</comment>
<dbReference type="EMBL" id="JAALLT010000002">
    <property type="protein sequence ID" value="NGP75897.1"/>
    <property type="molecule type" value="Genomic_DNA"/>
</dbReference>
<dbReference type="GO" id="GO:0005737">
    <property type="term" value="C:cytoplasm"/>
    <property type="evidence" value="ECO:0007669"/>
    <property type="project" value="UniProtKB-ARBA"/>
</dbReference>
<organism evidence="9 10">
    <name type="scientific">Halalkalibaculum roseum</name>
    <dbReference type="NCBI Taxonomy" id="2709311"/>
    <lineage>
        <taxon>Bacteria</taxon>
        <taxon>Pseudomonadati</taxon>
        <taxon>Balneolota</taxon>
        <taxon>Balneolia</taxon>
        <taxon>Balneolales</taxon>
        <taxon>Balneolaceae</taxon>
        <taxon>Halalkalibaculum</taxon>
    </lineage>
</organism>
<proteinExistence type="inferred from homology"/>
<protein>
    <recommendedName>
        <fullName evidence="6">Large ribosomal subunit protein bL21</fullName>
    </recommendedName>
</protein>
<evidence type="ECO:0000256" key="5">
    <source>
        <dbReference type="ARBA" id="ARBA00023274"/>
    </source>
</evidence>
<feature type="region of interest" description="Disordered" evidence="8">
    <location>
        <begin position="84"/>
        <end position="145"/>
    </location>
</feature>
<sequence length="185" mass="20430">MYAVVKIGGHQYRVSEGDVLFVDKQNEEPGNKLTFDHVLLINDGNGGVTVGKPTVEGASVEAELLDNVKADKVIVFKKKRRKGYQVKNGHRQPMSQIEIGSISASGSTKKSKKKAEAKTSEAPKKKDEKETKKASAPDKVSTDMNAKEAIEYINNTPLAELKGFVPEDEDRVTVQRAWDSKQEEE</sequence>
<dbReference type="Pfam" id="PF00829">
    <property type="entry name" value="Ribosomal_L21p"/>
    <property type="match status" value="1"/>
</dbReference>
<feature type="region of interest" description="Disordered" evidence="8">
    <location>
        <begin position="160"/>
        <end position="185"/>
    </location>
</feature>
<dbReference type="InterPro" id="IPR018258">
    <property type="entry name" value="Ribosomal_bL21_CS"/>
</dbReference>
<dbReference type="GO" id="GO:0019843">
    <property type="term" value="F:rRNA binding"/>
    <property type="evidence" value="ECO:0007669"/>
    <property type="project" value="UniProtKB-UniRule"/>
</dbReference>
<evidence type="ECO:0000256" key="6">
    <source>
        <dbReference type="HAMAP-Rule" id="MF_01363"/>
    </source>
</evidence>
<dbReference type="InterPro" id="IPR028909">
    <property type="entry name" value="bL21-like"/>
</dbReference>
<dbReference type="InterPro" id="IPR036164">
    <property type="entry name" value="bL21-like_sf"/>
</dbReference>
<evidence type="ECO:0000313" key="10">
    <source>
        <dbReference type="Proteomes" id="UP000473278"/>
    </source>
</evidence>
<evidence type="ECO:0000256" key="1">
    <source>
        <dbReference type="ARBA" id="ARBA00008563"/>
    </source>
</evidence>
<keyword evidence="10" id="KW-1185">Reference proteome</keyword>
<evidence type="ECO:0000256" key="7">
    <source>
        <dbReference type="RuleBase" id="RU000562"/>
    </source>
</evidence>
<evidence type="ECO:0000256" key="4">
    <source>
        <dbReference type="ARBA" id="ARBA00022980"/>
    </source>
</evidence>
<dbReference type="InterPro" id="IPR001787">
    <property type="entry name" value="Ribosomal_bL21"/>
</dbReference>
<dbReference type="NCBIfam" id="TIGR00061">
    <property type="entry name" value="L21"/>
    <property type="match status" value="1"/>
</dbReference>
<gene>
    <name evidence="6 9" type="primary">rplU</name>
    <name evidence="9" type="ORF">G3570_04580</name>
</gene>
<evidence type="ECO:0000256" key="2">
    <source>
        <dbReference type="ARBA" id="ARBA00022730"/>
    </source>
</evidence>
<keyword evidence="3 6" id="KW-0694">RNA-binding</keyword>
<keyword evidence="4 6" id="KW-0689">Ribosomal protein</keyword>
<dbReference type="PROSITE" id="PS01169">
    <property type="entry name" value="RIBOSOMAL_L21"/>
    <property type="match status" value="1"/>
</dbReference>
<dbReference type="AlphaFoldDB" id="A0A6M1SZ91"/>
<feature type="compositionally biased region" description="Basic and acidic residues" evidence="8">
    <location>
        <begin position="114"/>
        <end position="136"/>
    </location>
</feature>
<dbReference type="Proteomes" id="UP000473278">
    <property type="component" value="Unassembled WGS sequence"/>
</dbReference>
<dbReference type="PANTHER" id="PTHR21349:SF0">
    <property type="entry name" value="LARGE RIBOSOMAL SUBUNIT PROTEIN BL21M"/>
    <property type="match status" value="1"/>
</dbReference>
<dbReference type="GO" id="GO:0003735">
    <property type="term" value="F:structural constituent of ribosome"/>
    <property type="evidence" value="ECO:0007669"/>
    <property type="project" value="InterPro"/>
</dbReference>
<dbReference type="GO" id="GO:0005840">
    <property type="term" value="C:ribosome"/>
    <property type="evidence" value="ECO:0007669"/>
    <property type="project" value="UniProtKB-KW"/>
</dbReference>
<name>A0A6M1SZ91_9BACT</name>
<comment type="function">
    <text evidence="6 7">This protein binds to 23S rRNA in the presence of protein L20.</text>
</comment>
<accession>A0A6M1SZ91</accession>
<dbReference type="SUPFAM" id="SSF141091">
    <property type="entry name" value="L21p-like"/>
    <property type="match status" value="1"/>
</dbReference>
<keyword evidence="2 6" id="KW-0699">rRNA-binding</keyword>
<dbReference type="GO" id="GO:1990904">
    <property type="term" value="C:ribonucleoprotein complex"/>
    <property type="evidence" value="ECO:0007669"/>
    <property type="project" value="UniProtKB-KW"/>
</dbReference>
<dbReference type="PANTHER" id="PTHR21349">
    <property type="entry name" value="50S RIBOSOMAL PROTEIN L21"/>
    <property type="match status" value="1"/>
</dbReference>
<comment type="subunit">
    <text evidence="6">Part of the 50S ribosomal subunit. Contacts protein L20.</text>
</comment>
<evidence type="ECO:0000256" key="8">
    <source>
        <dbReference type="SAM" id="MobiDB-lite"/>
    </source>
</evidence>